<sequence length="200" mass="22215">MEIMATLLLFAFLLLCGLFNSLIFPFSKLLPSLRSLFSKTASTADDTKKMTEPSDLQNIFSTFDTNNDGFISKEELSQSLSRLGFPATDTEVMSMLEKVDSDGDGLINLSEFRELCFGMGADEKGKEERELRDAFMVFDGDGDGLITVKELILVLKSLGLKQGDSEDDCKEMIESVDFDGDGMVNFEEFKKMVVKGGKIF</sequence>
<dbReference type="GO" id="GO:0005509">
    <property type="term" value="F:calcium ion binding"/>
    <property type="evidence" value="ECO:0007669"/>
    <property type="project" value="InterPro"/>
</dbReference>
<dbReference type="PROSITE" id="PS50222">
    <property type="entry name" value="EF_HAND_2"/>
    <property type="match status" value="4"/>
</dbReference>
<dbReference type="InterPro" id="IPR011992">
    <property type="entry name" value="EF-hand-dom_pair"/>
</dbReference>
<evidence type="ECO:0000313" key="5">
    <source>
        <dbReference type="EMBL" id="KAH0461962.1"/>
    </source>
</evidence>
<evidence type="ECO:0000256" key="2">
    <source>
        <dbReference type="ARBA" id="ARBA00022737"/>
    </source>
</evidence>
<dbReference type="InterPro" id="IPR018247">
    <property type="entry name" value="EF_Hand_1_Ca_BS"/>
</dbReference>
<gene>
    <name evidence="5" type="ORF">IEQ34_009537</name>
</gene>
<keyword evidence="3" id="KW-0106">Calcium</keyword>
<keyword evidence="1" id="KW-0479">Metal-binding</keyword>
<dbReference type="PANTHER" id="PTHR10891">
    <property type="entry name" value="EF-HAND CALCIUM-BINDING DOMAIN CONTAINING PROTEIN"/>
    <property type="match status" value="1"/>
</dbReference>
<dbReference type="FunFam" id="1.10.238.10:FF:000001">
    <property type="entry name" value="Calmodulin 1"/>
    <property type="match status" value="1"/>
</dbReference>
<evidence type="ECO:0000313" key="6">
    <source>
        <dbReference type="Proteomes" id="UP000775213"/>
    </source>
</evidence>
<name>A0AAV7H0V0_DENCH</name>
<protein>
    <recommendedName>
        <fullName evidence="4">EF-hand domain-containing protein</fullName>
    </recommendedName>
</protein>
<dbReference type="InterPro" id="IPR002048">
    <property type="entry name" value="EF_hand_dom"/>
</dbReference>
<feature type="domain" description="EF-hand" evidence="4">
    <location>
        <begin position="164"/>
        <end position="199"/>
    </location>
</feature>
<feature type="domain" description="EF-hand" evidence="4">
    <location>
        <begin position="51"/>
        <end position="86"/>
    </location>
</feature>
<dbReference type="EMBL" id="JAGFBR010000009">
    <property type="protein sequence ID" value="KAH0461962.1"/>
    <property type="molecule type" value="Genomic_DNA"/>
</dbReference>
<dbReference type="CDD" id="cd00051">
    <property type="entry name" value="EFh"/>
    <property type="match status" value="2"/>
</dbReference>
<accession>A0AAV7H0V0</accession>
<comment type="caution">
    <text evidence="5">The sequence shown here is derived from an EMBL/GenBank/DDBJ whole genome shotgun (WGS) entry which is preliminary data.</text>
</comment>
<evidence type="ECO:0000256" key="3">
    <source>
        <dbReference type="ARBA" id="ARBA00022837"/>
    </source>
</evidence>
<keyword evidence="2" id="KW-0677">Repeat</keyword>
<dbReference type="SMART" id="SM00054">
    <property type="entry name" value="EFh"/>
    <property type="match status" value="4"/>
</dbReference>
<reference evidence="5 6" key="1">
    <citation type="journal article" date="2021" name="Hortic Res">
        <title>Chromosome-scale assembly of the Dendrobium chrysotoxum genome enhances the understanding of orchid evolution.</title>
        <authorList>
            <person name="Zhang Y."/>
            <person name="Zhang G.Q."/>
            <person name="Zhang D."/>
            <person name="Liu X.D."/>
            <person name="Xu X.Y."/>
            <person name="Sun W.H."/>
            <person name="Yu X."/>
            <person name="Zhu X."/>
            <person name="Wang Z.W."/>
            <person name="Zhao X."/>
            <person name="Zhong W.Y."/>
            <person name="Chen H."/>
            <person name="Yin W.L."/>
            <person name="Huang T."/>
            <person name="Niu S.C."/>
            <person name="Liu Z.J."/>
        </authorList>
    </citation>
    <scope>NUCLEOTIDE SEQUENCE [LARGE SCALE GENOMIC DNA]</scope>
    <source>
        <strain evidence="5">Lindl</strain>
    </source>
</reference>
<proteinExistence type="predicted"/>
<dbReference type="InterPro" id="IPR039647">
    <property type="entry name" value="EF_hand_pair_protein_CML-like"/>
</dbReference>
<dbReference type="AlphaFoldDB" id="A0AAV7H0V0"/>
<feature type="domain" description="EF-hand" evidence="4">
    <location>
        <begin position="87"/>
        <end position="122"/>
    </location>
</feature>
<feature type="domain" description="EF-hand" evidence="4">
    <location>
        <begin position="126"/>
        <end position="161"/>
    </location>
</feature>
<dbReference type="Gene3D" id="1.10.238.10">
    <property type="entry name" value="EF-hand"/>
    <property type="match status" value="2"/>
</dbReference>
<organism evidence="5 6">
    <name type="scientific">Dendrobium chrysotoxum</name>
    <name type="common">Orchid</name>
    <dbReference type="NCBI Taxonomy" id="161865"/>
    <lineage>
        <taxon>Eukaryota</taxon>
        <taxon>Viridiplantae</taxon>
        <taxon>Streptophyta</taxon>
        <taxon>Embryophyta</taxon>
        <taxon>Tracheophyta</taxon>
        <taxon>Spermatophyta</taxon>
        <taxon>Magnoliopsida</taxon>
        <taxon>Liliopsida</taxon>
        <taxon>Asparagales</taxon>
        <taxon>Orchidaceae</taxon>
        <taxon>Epidendroideae</taxon>
        <taxon>Malaxideae</taxon>
        <taxon>Dendrobiinae</taxon>
        <taxon>Dendrobium</taxon>
    </lineage>
</organism>
<dbReference type="Proteomes" id="UP000775213">
    <property type="component" value="Unassembled WGS sequence"/>
</dbReference>
<dbReference type="PROSITE" id="PS00018">
    <property type="entry name" value="EF_HAND_1"/>
    <property type="match status" value="4"/>
</dbReference>
<dbReference type="Pfam" id="PF13499">
    <property type="entry name" value="EF-hand_7"/>
    <property type="match status" value="2"/>
</dbReference>
<evidence type="ECO:0000259" key="4">
    <source>
        <dbReference type="PROSITE" id="PS50222"/>
    </source>
</evidence>
<dbReference type="SUPFAM" id="SSF47473">
    <property type="entry name" value="EF-hand"/>
    <property type="match status" value="1"/>
</dbReference>
<keyword evidence="6" id="KW-1185">Reference proteome</keyword>
<evidence type="ECO:0000256" key="1">
    <source>
        <dbReference type="ARBA" id="ARBA00022723"/>
    </source>
</evidence>